<proteinExistence type="predicted"/>
<accession>A0A7C2VH61</accession>
<protein>
    <recommendedName>
        <fullName evidence="2">MoaD/ThiS family protein</fullName>
    </recommendedName>
</protein>
<dbReference type="Gene3D" id="3.10.20.30">
    <property type="match status" value="1"/>
</dbReference>
<name>A0A7C2VH61_9CREN</name>
<comment type="caution">
    <text evidence="1">The sequence shown here is derived from an EMBL/GenBank/DDBJ whole genome shotgun (WGS) entry which is preliminary data.</text>
</comment>
<dbReference type="InterPro" id="IPR016155">
    <property type="entry name" value="Mopterin_synth/thiamin_S_b"/>
</dbReference>
<sequence length="76" mass="8267">MPVQGDEPLTNLLERLKMLYPGLRDVIDSIKELAGEYILLINGVDANVYGDIESIKIKDDDIITLVPIAHGGSSST</sequence>
<evidence type="ECO:0000313" key="1">
    <source>
        <dbReference type="EMBL" id="HEW53511.1"/>
    </source>
</evidence>
<gene>
    <name evidence="1" type="ORF">ENO77_05085</name>
</gene>
<dbReference type="AlphaFoldDB" id="A0A7C2VH61"/>
<dbReference type="CDD" id="cd17040">
    <property type="entry name" value="Ubl_MoaD_like"/>
    <property type="match status" value="1"/>
</dbReference>
<evidence type="ECO:0008006" key="2">
    <source>
        <dbReference type="Google" id="ProtNLM"/>
    </source>
</evidence>
<organism evidence="1">
    <name type="scientific">Ignisphaera aggregans</name>
    <dbReference type="NCBI Taxonomy" id="334771"/>
    <lineage>
        <taxon>Archaea</taxon>
        <taxon>Thermoproteota</taxon>
        <taxon>Thermoprotei</taxon>
        <taxon>Desulfurococcales</taxon>
        <taxon>Desulfurococcaceae</taxon>
        <taxon>Ignisphaera</taxon>
    </lineage>
</organism>
<dbReference type="EMBL" id="DSGT01000013">
    <property type="protein sequence ID" value="HEW53511.1"/>
    <property type="molecule type" value="Genomic_DNA"/>
</dbReference>
<dbReference type="InterPro" id="IPR012675">
    <property type="entry name" value="Beta-grasp_dom_sf"/>
</dbReference>
<reference evidence="1" key="1">
    <citation type="journal article" date="2020" name="mSystems">
        <title>Genome- and Community-Level Interaction Insights into Carbon Utilization and Element Cycling Functions of Hydrothermarchaeota in Hydrothermal Sediment.</title>
        <authorList>
            <person name="Zhou Z."/>
            <person name="Liu Y."/>
            <person name="Xu W."/>
            <person name="Pan J."/>
            <person name="Luo Z.H."/>
            <person name="Li M."/>
        </authorList>
    </citation>
    <scope>NUCLEOTIDE SEQUENCE [LARGE SCALE GENOMIC DNA]</scope>
    <source>
        <strain evidence="1">SpSt-16</strain>
    </source>
</reference>
<dbReference type="SUPFAM" id="SSF54285">
    <property type="entry name" value="MoaD/ThiS"/>
    <property type="match status" value="1"/>
</dbReference>